<gene>
    <name evidence="3" type="primary">Ldhd_0</name>
    <name evidence="3" type="ORF">HALSEN_R09270</name>
</gene>
<dbReference type="GO" id="GO:0004458">
    <property type="term" value="F:D-lactate dehydrogenase (cytochrome) activity"/>
    <property type="evidence" value="ECO:0007669"/>
    <property type="project" value="TreeGrafter"/>
</dbReference>
<organism evidence="3 4">
    <name type="scientific">Halcyon senegalensis</name>
    <dbReference type="NCBI Taxonomy" id="342381"/>
    <lineage>
        <taxon>Eukaryota</taxon>
        <taxon>Metazoa</taxon>
        <taxon>Chordata</taxon>
        <taxon>Craniata</taxon>
        <taxon>Vertebrata</taxon>
        <taxon>Euteleostomi</taxon>
        <taxon>Archelosauria</taxon>
        <taxon>Archosauria</taxon>
        <taxon>Dinosauria</taxon>
        <taxon>Saurischia</taxon>
        <taxon>Theropoda</taxon>
        <taxon>Coelurosauria</taxon>
        <taxon>Aves</taxon>
        <taxon>Neognathae</taxon>
        <taxon>Neoaves</taxon>
        <taxon>Telluraves</taxon>
        <taxon>Coraciimorphae</taxon>
        <taxon>Coraciiformes</taxon>
        <taxon>Alcedinidae</taxon>
        <taxon>Halcyon</taxon>
    </lineage>
</organism>
<evidence type="ECO:0000313" key="3">
    <source>
        <dbReference type="EMBL" id="NXD77823.1"/>
    </source>
</evidence>
<dbReference type="OrthoDB" id="5332616at2759"/>
<dbReference type="GO" id="GO:1903457">
    <property type="term" value="P:lactate catabolic process"/>
    <property type="evidence" value="ECO:0007669"/>
    <property type="project" value="TreeGrafter"/>
</dbReference>
<dbReference type="Proteomes" id="UP000648918">
    <property type="component" value="Unassembled WGS sequence"/>
</dbReference>
<dbReference type="PANTHER" id="PTHR11748:SF111">
    <property type="entry name" value="D-LACTATE DEHYDROGENASE, MITOCHONDRIAL-RELATED"/>
    <property type="match status" value="1"/>
</dbReference>
<evidence type="ECO:0000256" key="1">
    <source>
        <dbReference type="ARBA" id="ARBA00001974"/>
    </source>
</evidence>
<feature type="non-terminal residue" evidence="3">
    <location>
        <position position="1"/>
    </location>
</feature>
<dbReference type="SUPFAM" id="SSF56176">
    <property type="entry name" value="FAD-binding/transporter-associated domain-like"/>
    <property type="match status" value="1"/>
</dbReference>
<dbReference type="PANTHER" id="PTHR11748">
    <property type="entry name" value="D-LACTATE DEHYDROGENASE"/>
    <property type="match status" value="1"/>
</dbReference>
<dbReference type="EMBL" id="WBNJ01000040">
    <property type="protein sequence ID" value="NXD77823.1"/>
    <property type="molecule type" value="Genomic_DNA"/>
</dbReference>
<dbReference type="InterPro" id="IPR016169">
    <property type="entry name" value="FAD-bd_PCMH_sub2"/>
</dbReference>
<accession>A0A851YLC0</accession>
<dbReference type="InterPro" id="IPR036318">
    <property type="entry name" value="FAD-bd_PCMH-like_sf"/>
</dbReference>
<evidence type="ECO:0000256" key="2">
    <source>
        <dbReference type="ARBA" id="ARBA00008000"/>
    </source>
</evidence>
<comment type="caution">
    <text evidence="3">The sequence shown here is derived from an EMBL/GenBank/DDBJ whole genome shotgun (WGS) entry which is preliminary data.</text>
</comment>
<proteinExistence type="inferred from homology"/>
<dbReference type="GO" id="GO:0008720">
    <property type="term" value="F:D-lactate dehydrogenase (NAD+) activity"/>
    <property type="evidence" value="ECO:0007669"/>
    <property type="project" value="TreeGrafter"/>
</dbReference>
<dbReference type="GO" id="GO:0050660">
    <property type="term" value="F:flavin adenine dinucleotide binding"/>
    <property type="evidence" value="ECO:0007669"/>
    <property type="project" value="InterPro"/>
</dbReference>
<dbReference type="AlphaFoldDB" id="A0A851YLC0"/>
<protein>
    <submittedName>
        <fullName evidence="3">LDHD protein</fullName>
    </submittedName>
</protein>
<reference evidence="3" key="1">
    <citation type="submission" date="2019-09" db="EMBL/GenBank/DDBJ databases">
        <title>Bird 10,000 Genomes (B10K) Project - Family phase.</title>
        <authorList>
            <person name="Zhang G."/>
        </authorList>
    </citation>
    <scope>NUCLEOTIDE SEQUENCE</scope>
    <source>
        <strain evidence="3">B10K-DU-024-03</strain>
        <tissue evidence="3">Muscle</tissue>
    </source>
</reference>
<sequence length="129" mass="14122">GAPNVSTATSVREQHGRDESMHEWCHRVPRCAPPHAVVWPQAMGRVQRLAVLCHRCHVPMVPFGTSLQGAVNMPLCQGGACFDLSRMDVVTERSLEDCSVSVEPSLTLRVLSSHLHGTRLCFPASRLGI</sequence>
<keyword evidence="4" id="KW-1185">Reference proteome</keyword>
<evidence type="ECO:0000313" key="4">
    <source>
        <dbReference type="Proteomes" id="UP000648918"/>
    </source>
</evidence>
<comment type="cofactor">
    <cofactor evidence="1">
        <name>FAD</name>
        <dbReference type="ChEBI" id="CHEBI:57692"/>
    </cofactor>
</comment>
<dbReference type="Gene3D" id="3.30.465.10">
    <property type="match status" value="1"/>
</dbReference>
<dbReference type="GO" id="GO:0005739">
    <property type="term" value="C:mitochondrion"/>
    <property type="evidence" value="ECO:0007669"/>
    <property type="project" value="TreeGrafter"/>
</dbReference>
<name>A0A851YLC0_9AVES</name>
<comment type="similarity">
    <text evidence="2">Belongs to the FAD-binding oxidoreductase/transferase type 4 family.</text>
</comment>
<feature type="non-terminal residue" evidence="3">
    <location>
        <position position="129"/>
    </location>
</feature>